<dbReference type="InterPro" id="IPR013955">
    <property type="entry name" value="Rep_factor-A_C"/>
</dbReference>
<dbReference type="CDD" id="cd04476">
    <property type="entry name" value="RPA1_DBD_C"/>
    <property type="match status" value="1"/>
</dbReference>
<protein>
    <recommendedName>
        <fullName evidence="9">Replication protein A subunit</fullName>
    </recommendedName>
</protein>
<dbReference type="InterPro" id="IPR004591">
    <property type="entry name" value="Rfa1"/>
</dbReference>
<keyword evidence="6 9" id="KW-0862">Zinc</keyword>
<dbReference type="GO" id="GO:0006310">
    <property type="term" value="P:DNA recombination"/>
    <property type="evidence" value="ECO:0007669"/>
    <property type="project" value="InterPro"/>
</dbReference>
<dbReference type="CDD" id="cd04475">
    <property type="entry name" value="RPA1_DBD_B"/>
    <property type="match status" value="1"/>
</dbReference>
<dbReference type="GO" id="GO:0005634">
    <property type="term" value="C:nucleus"/>
    <property type="evidence" value="ECO:0007669"/>
    <property type="project" value="UniProtKB-SubCell"/>
</dbReference>
<dbReference type="EMBL" id="BLIY01000017">
    <property type="protein sequence ID" value="GFE55107.1"/>
    <property type="molecule type" value="Genomic_DNA"/>
</dbReference>
<dbReference type="PANTHER" id="PTHR47165">
    <property type="entry name" value="OS03G0429900 PROTEIN"/>
    <property type="match status" value="1"/>
</dbReference>
<dbReference type="Pfam" id="PF16900">
    <property type="entry name" value="REPA_OB_2"/>
    <property type="match status" value="1"/>
</dbReference>
<evidence type="ECO:0000256" key="4">
    <source>
        <dbReference type="ARBA" id="ARBA00022723"/>
    </source>
</evidence>
<dbReference type="Pfam" id="PF08646">
    <property type="entry name" value="Rep_fac-A_C"/>
    <property type="match status" value="1"/>
</dbReference>
<dbReference type="InterPro" id="IPR004365">
    <property type="entry name" value="NA-bd_OB_tRNA"/>
</dbReference>
<dbReference type="OrthoDB" id="1751331at2759"/>
<evidence type="ECO:0000256" key="10">
    <source>
        <dbReference type="SAM" id="MobiDB-lite"/>
    </source>
</evidence>
<reference evidence="14" key="1">
    <citation type="submission" date="2019-12" db="EMBL/GenBank/DDBJ databases">
        <title>Genome sequence of Babesia ovis.</title>
        <authorList>
            <person name="Yamagishi J."/>
            <person name="Sevinc F."/>
            <person name="Xuan X."/>
        </authorList>
    </citation>
    <scope>NUCLEOTIDE SEQUENCE</scope>
    <source>
        <strain evidence="14">Selcuk</strain>
    </source>
</reference>
<evidence type="ECO:0000256" key="5">
    <source>
        <dbReference type="ARBA" id="ARBA00022771"/>
    </source>
</evidence>
<evidence type="ECO:0000256" key="3">
    <source>
        <dbReference type="ARBA" id="ARBA00022705"/>
    </source>
</evidence>
<comment type="caution">
    <text evidence="14">The sequence shown here is derived from an EMBL/GenBank/DDBJ whole genome shotgun (WGS) entry which is preliminary data.</text>
</comment>
<keyword evidence="7 9" id="KW-0238">DNA-binding</keyword>
<keyword evidence="15" id="KW-1185">Reference proteome</keyword>
<feature type="domain" description="Replication protein A OB" evidence="13">
    <location>
        <begin position="331"/>
        <end position="431"/>
    </location>
</feature>
<dbReference type="GO" id="GO:0006260">
    <property type="term" value="P:DNA replication"/>
    <property type="evidence" value="ECO:0007669"/>
    <property type="project" value="UniProtKB-KW"/>
</dbReference>
<evidence type="ECO:0000256" key="6">
    <source>
        <dbReference type="ARBA" id="ARBA00022833"/>
    </source>
</evidence>
<evidence type="ECO:0000256" key="7">
    <source>
        <dbReference type="ARBA" id="ARBA00023125"/>
    </source>
</evidence>
<keyword evidence="4 9" id="KW-0479">Metal-binding</keyword>
<dbReference type="FunFam" id="2.40.50.140:FF:000064">
    <property type="entry name" value="Replication protein A subunit"/>
    <property type="match status" value="1"/>
</dbReference>
<dbReference type="Pfam" id="PF01336">
    <property type="entry name" value="tRNA_anti-codon"/>
    <property type="match status" value="1"/>
</dbReference>
<accession>A0A9W5WW79</accession>
<dbReference type="NCBIfam" id="TIGR00617">
    <property type="entry name" value="rpa1"/>
    <property type="match status" value="1"/>
</dbReference>
<evidence type="ECO:0000313" key="14">
    <source>
        <dbReference type="EMBL" id="GFE55107.1"/>
    </source>
</evidence>
<comment type="similarity">
    <text evidence="2 9">Belongs to the replication factor A protein 1 family.</text>
</comment>
<comment type="subcellular location">
    <subcellularLocation>
        <location evidence="1 9">Nucleus</location>
    </subcellularLocation>
</comment>
<name>A0A9W5WW79_BABOV</name>
<evidence type="ECO:0000256" key="2">
    <source>
        <dbReference type="ARBA" id="ARBA00005690"/>
    </source>
</evidence>
<evidence type="ECO:0000259" key="13">
    <source>
        <dbReference type="Pfam" id="PF16900"/>
    </source>
</evidence>
<dbReference type="InterPro" id="IPR031657">
    <property type="entry name" value="REPA_OB_2"/>
</dbReference>
<feature type="domain" description="Replication factor A C-terminal" evidence="12">
    <location>
        <begin position="494"/>
        <end position="627"/>
    </location>
</feature>
<keyword evidence="8 9" id="KW-0539">Nucleus</keyword>
<keyword evidence="3 9" id="KW-0235">DNA replication</keyword>
<evidence type="ECO:0000256" key="8">
    <source>
        <dbReference type="ARBA" id="ARBA00023242"/>
    </source>
</evidence>
<dbReference type="Proteomes" id="UP001057455">
    <property type="component" value="Unassembled WGS sequence"/>
</dbReference>
<evidence type="ECO:0000313" key="15">
    <source>
        <dbReference type="Proteomes" id="UP001057455"/>
    </source>
</evidence>
<dbReference type="GO" id="GO:0008270">
    <property type="term" value="F:zinc ion binding"/>
    <property type="evidence" value="ECO:0007669"/>
    <property type="project" value="UniProtKB-KW"/>
</dbReference>
<dbReference type="InterPro" id="IPR012340">
    <property type="entry name" value="NA-bd_OB-fold"/>
</dbReference>
<dbReference type="CDD" id="cd04474">
    <property type="entry name" value="RPA1_DBD_A"/>
    <property type="match status" value="1"/>
</dbReference>
<feature type="domain" description="OB" evidence="11">
    <location>
        <begin position="229"/>
        <end position="294"/>
    </location>
</feature>
<feature type="region of interest" description="Disordered" evidence="10">
    <location>
        <begin position="140"/>
        <end position="206"/>
    </location>
</feature>
<dbReference type="Gene3D" id="2.40.50.140">
    <property type="entry name" value="Nucleic acid-binding proteins"/>
    <property type="match status" value="3"/>
</dbReference>
<evidence type="ECO:0000256" key="9">
    <source>
        <dbReference type="RuleBase" id="RU364130"/>
    </source>
</evidence>
<dbReference type="GO" id="GO:0003677">
    <property type="term" value="F:DNA binding"/>
    <property type="evidence" value="ECO:0007669"/>
    <property type="project" value="UniProtKB-KW"/>
</dbReference>
<feature type="compositionally biased region" description="Polar residues" evidence="10">
    <location>
        <begin position="149"/>
        <end position="164"/>
    </location>
</feature>
<evidence type="ECO:0000256" key="1">
    <source>
        <dbReference type="ARBA" id="ARBA00004123"/>
    </source>
</evidence>
<organism evidence="14 15">
    <name type="scientific">Babesia ovis</name>
    <dbReference type="NCBI Taxonomy" id="5869"/>
    <lineage>
        <taxon>Eukaryota</taxon>
        <taxon>Sar</taxon>
        <taxon>Alveolata</taxon>
        <taxon>Apicomplexa</taxon>
        <taxon>Aconoidasida</taxon>
        <taxon>Piroplasmida</taxon>
        <taxon>Babesiidae</taxon>
        <taxon>Babesia</taxon>
    </lineage>
</organism>
<dbReference type="PANTHER" id="PTHR47165:SF4">
    <property type="entry name" value="OS03G0429900 PROTEIN"/>
    <property type="match status" value="1"/>
</dbReference>
<dbReference type="AlphaFoldDB" id="A0A9W5WW79"/>
<proteinExistence type="inferred from homology"/>
<dbReference type="InterPro" id="IPR047192">
    <property type="entry name" value="Euk_RPA1_DBD_C"/>
</dbReference>
<keyword evidence="5 9" id="KW-0863">Zinc-finger</keyword>
<dbReference type="FunFam" id="2.40.50.140:FF:000041">
    <property type="entry name" value="Replication protein A subunit"/>
    <property type="match status" value="1"/>
</dbReference>
<dbReference type="SUPFAM" id="SSF50249">
    <property type="entry name" value="Nucleic acid-binding proteins"/>
    <property type="match status" value="3"/>
</dbReference>
<sequence length="649" mass="71981">MSLPRTLTPDFFSKLTDSIHSGGESFFQELHECNGAVKVLCIQQSCIAESKYLVEVLDGSVPVKYKHTCLALIPATVDGDKQLVGKIISFNQYKVTPTKSRYLIILTKIAILPGDFRHLTTHLGPGLVYYPGLSVKQQEHAVPQAAPVQRTNQPLASGQTNDNLSGPIRNSDDHGPQRKPQSAPYTDAPKPVNTTGKPVVKTADGGTGGPINIADLTIYTPKWMIRARVVTKSQIRKFNNQWGEGQLFSIDLCDSSGDIRGTFFGEAVTKWYHFIEEGQVYSITGGQLKPANKKFNSLSHACEISLDENAQILLDRNDDSIPAIRCSFTPINQIENMAVGTIIDVVGVVARCNEVKSLQHKATGTNLEKRELLLCDTTGANIWITLWGKKVQQLQNNELEGHPVIAFKGVKVGEWQGKRLDTQASTKVTFNPVLPEAGAIKQWWATTGSQMKIDTGKQSAEPNIEDIMSIKQLTQAANQAFQFRTLGDNGIVLTTRAMVEVIKENTFSWPACMDCQRKMIKETGHWVCTRCRSTNKPRHTYILSLKIADDTGSLWATASGYVGEEIMHKVSAEDALALSDNNDVNAAGKNFVNIFEEARLSEYIFKVRVFSETYMDERRLKYRISKAIRMGRCVDAAVKCRLKEIGQLL</sequence>
<dbReference type="GO" id="GO:0006281">
    <property type="term" value="P:DNA repair"/>
    <property type="evidence" value="ECO:0007669"/>
    <property type="project" value="InterPro"/>
</dbReference>
<evidence type="ECO:0000259" key="12">
    <source>
        <dbReference type="Pfam" id="PF08646"/>
    </source>
</evidence>
<gene>
    <name evidence="14" type="ORF">BaOVIS_025110</name>
</gene>
<evidence type="ECO:0000259" key="11">
    <source>
        <dbReference type="Pfam" id="PF01336"/>
    </source>
</evidence>